<dbReference type="EMBL" id="AP023355">
    <property type="protein sequence ID" value="BCJ33125.1"/>
    <property type="molecule type" value="Genomic_DNA"/>
</dbReference>
<organism evidence="2 3">
    <name type="scientific">Actinocatenispora thailandica</name>
    <dbReference type="NCBI Taxonomy" id="227318"/>
    <lineage>
        <taxon>Bacteria</taxon>
        <taxon>Bacillati</taxon>
        <taxon>Actinomycetota</taxon>
        <taxon>Actinomycetes</taxon>
        <taxon>Micromonosporales</taxon>
        <taxon>Micromonosporaceae</taxon>
        <taxon>Actinocatenispora</taxon>
    </lineage>
</organism>
<keyword evidence="3" id="KW-1185">Reference proteome</keyword>
<reference evidence="2 3" key="1">
    <citation type="submission" date="2020-08" db="EMBL/GenBank/DDBJ databases">
        <title>Whole genome shotgun sequence of Actinocatenispora thailandica NBRC 105041.</title>
        <authorList>
            <person name="Komaki H."/>
            <person name="Tamura T."/>
        </authorList>
    </citation>
    <scope>NUCLEOTIDE SEQUENCE [LARGE SCALE GENOMIC DNA]</scope>
    <source>
        <strain evidence="2 3">NBRC 105041</strain>
    </source>
</reference>
<name>A0A7R7DKC7_9ACTN</name>
<evidence type="ECO:0000313" key="3">
    <source>
        <dbReference type="Proteomes" id="UP000611640"/>
    </source>
</evidence>
<dbReference type="AlphaFoldDB" id="A0A7R7DKC7"/>
<sequence length="87" mass="9510">MVRREHVQRVSLVGDEDVAELRHRVVLDGHRPLGHGEPLALDEVLVCPDEEAGDAEEHDDDRDGDGQQDSGSTHGHGVASPFQARLN</sequence>
<feature type="compositionally biased region" description="Acidic residues" evidence="1">
    <location>
        <begin position="48"/>
        <end position="63"/>
    </location>
</feature>
<protein>
    <submittedName>
        <fullName evidence="2">Uncharacterized protein</fullName>
    </submittedName>
</protein>
<accession>A0A7R7DKC7</accession>
<evidence type="ECO:0000313" key="2">
    <source>
        <dbReference type="EMBL" id="BCJ33125.1"/>
    </source>
</evidence>
<proteinExistence type="predicted"/>
<evidence type="ECO:0000256" key="1">
    <source>
        <dbReference type="SAM" id="MobiDB-lite"/>
    </source>
</evidence>
<gene>
    <name evidence="2" type="ORF">Athai_06280</name>
</gene>
<dbReference type="KEGG" id="atl:Athai_06280"/>
<feature type="region of interest" description="Disordered" evidence="1">
    <location>
        <begin position="48"/>
        <end position="87"/>
    </location>
</feature>
<dbReference type="Proteomes" id="UP000611640">
    <property type="component" value="Chromosome"/>
</dbReference>